<dbReference type="EMBL" id="MU853815">
    <property type="protein sequence ID" value="KAK3939195.1"/>
    <property type="molecule type" value="Genomic_DNA"/>
</dbReference>
<sequence length="297" mass="32513">MNRSHYLPHTAYTISPYPPRLGAPAYQPMPAAALPPAPFSQSPIAYPPTTYNQSMPVNMMQPSHSSNQWTTNVSPFGAAGYTPMAGQVEDIIGSPPPGSLAGTQSPPGMGTTTRMPMSMASMQALSMTTPLSMPMPMPVMHHPHPHPSSMPQVQDVFARPSQPQQQFTTTAPPSFHHHQQRQSFEQQRRQQQQQQQQLQQQYQQQQEQQQYNTHVGVNGAYPPLQTSMMQSSPGGRAGSSGNSPLGIIPPQRPLDPATVLARPRYEEYSPPPPPPPTQQQMQASNTPSAVFSSFMSP</sequence>
<accession>A0AAN6N5H9</accession>
<feature type="region of interest" description="Disordered" evidence="1">
    <location>
        <begin position="93"/>
        <end position="112"/>
    </location>
</feature>
<name>A0AAN6N5H9_9PEZI</name>
<feature type="compositionally biased region" description="Polar residues" evidence="1">
    <location>
        <begin position="224"/>
        <end position="243"/>
    </location>
</feature>
<feature type="compositionally biased region" description="Polar residues" evidence="1">
    <location>
        <begin position="101"/>
        <end position="112"/>
    </location>
</feature>
<dbReference type="Proteomes" id="UP001303473">
    <property type="component" value="Unassembled WGS sequence"/>
</dbReference>
<reference evidence="3" key="1">
    <citation type="journal article" date="2023" name="Mol. Phylogenet. Evol.">
        <title>Genome-scale phylogeny and comparative genomics of the fungal order Sordariales.</title>
        <authorList>
            <person name="Hensen N."/>
            <person name="Bonometti L."/>
            <person name="Westerberg I."/>
            <person name="Brannstrom I.O."/>
            <person name="Guillou S."/>
            <person name="Cros-Aarteil S."/>
            <person name="Calhoun S."/>
            <person name="Haridas S."/>
            <person name="Kuo A."/>
            <person name="Mondo S."/>
            <person name="Pangilinan J."/>
            <person name="Riley R."/>
            <person name="LaButti K."/>
            <person name="Andreopoulos B."/>
            <person name="Lipzen A."/>
            <person name="Chen C."/>
            <person name="Yan M."/>
            <person name="Daum C."/>
            <person name="Ng V."/>
            <person name="Clum A."/>
            <person name="Steindorff A."/>
            <person name="Ohm R.A."/>
            <person name="Martin F."/>
            <person name="Silar P."/>
            <person name="Natvig D.O."/>
            <person name="Lalanne C."/>
            <person name="Gautier V."/>
            <person name="Ament-Velasquez S.L."/>
            <person name="Kruys A."/>
            <person name="Hutchinson M.I."/>
            <person name="Powell A.J."/>
            <person name="Barry K."/>
            <person name="Miller A.N."/>
            <person name="Grigoriev I.V."/>
            <person name="Debuchy R."/>
            <person name="Gladieux P."/>
            <person name="Hiltunen Thoren M."/>
            <person name="Johannesson H."/>
        </authorList>
    </citation>
    <scope>NUCLEOTIDE SEQUENCE [LARGE SCALE GENOMIC DNA]</scope>
    <source>
        <strain evidence="3">CBS 340.73</strain>
    </source>
</reference>
<evidence type="ECO:0000256" key="1">
    <source>
        <dbReference type="SAM" id="MobiDB-lite"/>
    </source>
</evidence>
<protein>
    <submittedName>
        <fullName evidence="2">Uncharacterized protein</fullName>
    </submittedName>
</protein>
<gene>
    <name evidence="2" type="ORF">QBC46DRAFT_438377</name>
</gene>
<feature type="compositionally biased region" description="Low complexity" evidence="1">
    <location>
        <begin position="147"/>
        <end position="174"/>
    </location>
</feature>
<dbReference type="AlphaFoldDB" id="A0AAN6N5H9"/>
<comment type="caution">
    <text evidence="2">The sequence shown here is derived from an EMBL/GenBank/DDBJ whole genome shotgun (WGS) entry which is preliminary data.</text>
</comment>
<feature type="region of interest" description="Disordered" evidence="1">
    <location>
        <begin position="129"/>
        <end position="297"/>
    </location>
</feature>
<feature type="compositionally biased region" description="Low complexity" evidence="1">
    <location>
        <begin position="129"/>
        <end position="140"/>
    </location>
</feature>
<proteinExistence type="predicted"/>
<keyword evidence="3" id="KW-1185">Reference proteome</keyword>
<feature type="compositionally biased region" description="Low complexity" evidence="1">
    <location>
        <begin position="181"/>
        <end position="210"/>
    </location>
</feature>
<feature type="compositionally biased region" description="Polar residues" evidence="1">
    <location>
        <begin position="278"/>
        <end position="297"/>
    </location>
</feature>
<evidence type="ECO:0000313" key="2">
    <source>
        <dbReference type="EMBL" id="KAK3939195.1"/>
    </source>
</evidence>
<organism evidence="2 3">
    <name type="scientific">Diplogelasinospora grovesii</name>
    <dbReference type="NCBI Taxonomy" id="303347"/>
    <lineage>
        <taxon>Eukaryota</taxon>
        <taxon>Fungi</taxon>
        <taxon>Dikarya</taxon>
        <taxon>Ascomycota</taxon>
        <taxon>Pezizomycotina</taxon>
        <taxon>Sordariomycetes</taxon>
        <taxon>Sordariomycetidae</taxon>
        <taxon>Sordariales</taxon>
        <taxon>Diplogelasinosporaceae</taxon>
        <taxon>Diplogelasinospora</taxon>
    </lineage>
</organism>
<evidence type="ECO:0000313" key="3">
    <source>
        <dbReference type="Proteomes" id="UP001303473"/>
    </source>
</evidence>